<reference evidence="3 4" key="1">
    <citation type="journal article" date="2011" name="Stand. Genomic Sci.">
        <title>Non-contiguous finished genome sequence and contextual data of the filamentous soil bacterium Ktedonobacter racemifer type strain (SOSP1-21).</title>
        <authorList>
            <person name="Chang Y.J."/>
            <person name="Land M."/>
            <person name="Hauser L."/>
            <person name="Chertkov O."/>
            <person name="Del Rio T.G."/>
            <person name="Nolan M."/>
            <person name="Copeland A."/>
            <person name="Tice H."/>
            <person name="Cheng J.F."/>
            <person name="Lucas S."/>
            <person name="Han C."/>
            <person name="Goodwin L."/>
            <person name="Pitluck S."/>
            <person name="Ivanova N."/>
            <person name="Ovchinikova G."/>
            <person name="Pati A."/>
            <person name="Chen A."/>
            <person name="Palaniappan K."/>
            <person name="Mavromatis K."/>
            <person name="Liolios K."/>
            <person name="Brettin T."/>
            <person name="Fiebig A."/>
            <person name="Rohde M."/>
            <person name="Abt B."/>
            <person name="Goker M."/>
            <person name="Detter J.C."/>
            <person name="Woyke T."/>
            <person name="Bristow J."/>
            <person name="Eisen J.A."/>
            <person name="Markowitz V."/>
            <person name="Hugenholtz P."/>
            <person name="Kyrpides N.C."/>
            <person name="Klenk H.P."/>
            <person name="Lapidus A."/>
        </authorList>
    </citation>
    <scope>NUCLEOTIDE SEQUENCE [LARGE SCALE GENOMIC DNA]</scope>
    <source>
        <strain evidence="4">DSM 44963</strain>
    </source>
</reference>
<evidence type="ECO:0000313" key="4">
    <source>
        <dbReference type="Proteomes" id="UP000004508"/>
    </source>
</evidence>
<dbReference type="AlphaFoldDB" id="D6TPG0"/>
<dbReference type="SUPFAM" id="SSF50129">
    <property type="entry name" value="GroES-like"/>
    <property type="match status" value="1"/>
</dbReference>
<dbReference type="Proteomes" id="UP000004508">
    <property type="component" value="Unassembled WGS sequence"/>
</dbReference>
<dbReference type="InterPro" id="IPR051603">
    <property type="entry name" value="Zinc-ADH_QOR/CCCR"/>
</dbReference>
<dbReference type="RefSeq" id="WP_007909196.1">
    <property type="nucleotide sequence ID" value="NZ_ADVG01000002.1"/>
</dbReference>
<sequence>MKAAVFHEHGDTQVLRVEDLPQPTPGPTEVVLKVHACGINRLDIYSRTGRTKIAPMPHISGSEVAGEIVAVGDTVRGLTVGQAVAVAPYLFCGQCEFCRSGEEAICLKGDIVGLGSQGGYAEYMLAPASSIVPLPEGVDAVSAAAVGLAAITAWHMLTKKAPLQPGQDILIQAGGSGVGSAAIQIAKLAGARVITTVGNEEKRAKALELGADEVINYREHDFFQEVRRLTNKRGVDVAFEHIGPETWEKSVACLARGGRLVTCGATTGNESKVNIWNLFAKEQTLLGSYGGTRQDLADVLKLVAQLKFLPVVDSTYPLERIGEAQQRLERRESFGKLIVTPSV</sequence>
<dbReference type="InterPro" id="IPR036291">
    <property type="entry name" value="NAD(P)-bd_dom_sf"/>
</dbReference>
<proteinExistence type="predicted"/>
<feature type="domain" description="Enoyl reductase (ER)" evidence="2">
    <location>
        <begin position="10"/>
        <end position="339"/>
    </location>
</feature>
<evidence type="ECO:0000259" key="2">
    <source>
        <dbReference type="SMART" id="SM00829"/>
    </source>
</evidence>
<keyword evidence="1" id="KW-0521">NADP</keyword>
<dbReference type="EMBL" id="ADVG01000002">
    <property type="protein sequence ID" value="EFH85574.1"/>
    <property type="molecule type" value="Genomic_DNA"/>
</dbReference>
<organism evidence="3 4">
    <name type="scientific">Ktedonobacter racemifer DSM 44963</name>
    <dbReference type="NCBI Taxonomy" id="485913"/>
    <lineage>
        <taxon>Bacteria</taxon>
        <taxon>Bacillati</taxon>
        <taxon>Chloroflexota</taxon>
        <taxon>Ktedonobacteria</taxon>
        <taxon>Ktedonobacterales</taxon>
        <taxon>Ktedonobacteraceae</taxon>
        <taxon>Ktedonobacter</taxon>
    </lineage>
</organism>
<dbReference type="Pfam" id="PF08240">
    <property type="entry name" value="ADH_N"/>
    <property type="match status" value="1"/>
</dbReference>
<evidence type="ECO:0000313" key="3">
    <source>
        <dbReference type="EMBL" id="EFH85574.1"/>
    </source>
</evidence>
<dbReference type="InterPro" id="IPR013149">
    <property type="entry name" value="ADH-like_C"/>
</dbReference>
<evidence type="ECO:0000256" key="1">
    <source>
        <dbReference type="ARBA" id="ARBA00022857"/>
    </source>
</evidence>
<dbReference type="eggNOG" id="COG0604">
    <property type="taxonomic scope" value="Bacteria"/>
</dbReference>
<dbReference type="SUPFAM" id="SSF51735">
    <property type="entry name" value="NAD(P)-binding Rossmann-fold domains"/>
    <property type="match status" value="1"/>
</dbReference>
<comment type="caution">
    <text evidence="3">The sequence shown here is derived from an EMBL/GenBank/DDBJ whole genome shotgun (WGS) entry which is preliminary data.</text>
</comment>
<dbReference type="PANTHER" id="PTHR44154:SF1">
    <property type="entry name" value="QUINONE OXIDOREDUCTASE"/>
    <property type="match status" value="1"/>
</dbReference>
<dbReference type="PANTHER" id="PTHR44154">
    <property type="entry name" value="QUINONE OXIDOREDUCTASE"/>
    <property type="match status" value="1"/>
</dbReference>
<dbReference type="InterPro" id="IPR011032">
    <property type="entry name" value="GroES-like_sf"/>
</dbReference>
<keyword evidence="4" id="KW-1185">Reference proteome</keyword>
<protein>
    <submittedName>
        <fullName evidence="3">Alcohol dehydrogenase zinc-binding domain protein</fullName>
    </submittedName>
</protein>
<dbReference type="Gene3D" id="3.90.180.10">
    <property type="entry name" value="Medium-chain alcohol dehydrogenases, catalytic domain"/>
    <property type="match status" value="1"/>
</dbReference>
<dbReference type="InParanoid" id="D6TPG0"/>
<accession>D6TPG0</accession>
<dbReference type="GO" id="GO:0016491">
    <property type="term" value="F:oxidoreductase activity"/>
    <property type="evidence" value="ECO:0007669"/>
    <property type="project" value="InterPro"/>
</dbReference>
<name>D6TPG0_KTERA</name>
<dbReference type="SMART" id="SM00829">
    <property type="entry name" value="PKS_ER"/>
    <property type="match status" value="1"/>
</dbReference>
<gene>
    <name evidence="3" type="ORF">Krac_6798</name>
</gene>
<dbReference type="InterPro" id="IPR013154">
    <property type="entry name" value="ADH-like_N"/>
</dbReference>
<dbReference type="Pfam" id="PF00107">
    <property type="entry name" value="ADH_zinc_N"/>
    <property type="match status" value="1"/>
</dbReference>
<dbReference type="STRING" id="485913.Krac_6798"/>
<dbReference type="InterPro" id="IPR020843">
    <property type="entry name" value="ER"/>
</dbReference>
<dbReference type="OrthoDB" id="9792162at2"/>